<dbReference type="PANTHER" id="PTHR48034">
    <property type="entry name" value="TRANSFORMER-2 SEX-DETERMINING PROTEIN-RELATED"/>
    <property type="match status" value="1"/>
</dbReference>
<proteinExistence type="predicted"/>
<name>A0A0A0KL21_CUCSA</name>
<dbReference type="GO" id="GO:0005730">
    <property type="term" value="C:nucleolus"/>
    <property type="evidence" value="ECO:0000318"/>
    <property type="project" value="GO_Central"/>
</dbReference>
<feature type="region of interest" description="Disordered" evidence="2">
    <location>
        <begin position="128"/>
        <end position="158"/>
    </location>
</feature>
<evidence type="ECO:0000256" key="2">
    <source>
        <dbReference type="SAM" id="MobiDB-lite"/>
    </source>
</evidence>
<protein>
    <recommendedName>
        <fullName evidence="3">RRM domain-containing protein</fullName>
    </recommendedName>
</protein>
<feature type="compositionally biased region" description="Acidic residues" evidence="2">
    <location>
        <begin position="149"/>
        <end position="158"/>
    </location>
</feature>
<reference evidence="4 5" key="2">
    <citation type="journal article" date="2009" name="PLoS ONE">
        <title>An integrated genetic and cytogenetic map of the cucumber genome.</title>
        <authorList>
            <person name="Ren Y."/>
            <person name="Zhang Z."/>
            <person name="Liu J."/>
            <person name="Staub J.E."/>
            <person name="Han Y."/>
            <person name="Cheng Z."/>
            <person name="Li X."/>
            <person name="Lu J."/>
            <person name="Miao H."/>
            <person name="Kang H."/>
            <person name="Xie B."/>
            <person name="Gu X."/>
            <person name="Wang X."/>
            <person name="Du Y."/>
            <person name="Jin W."/>
            <person name="Huang S."/>
        </authorList>
    </citation>
    <scope>NUCLEOTIDE SEQUENCE [LARGE SCALE GENOMIC DNA]</scope>
    <source>
        <strain evidence="5">cv. 9930</strain>
    </source>
</reference>
<evidence type="ECO:0000313" key="5">
    <source>
        <dbReference type="Proteomes" id="UP000029981"/>
    </source>
</evidence>
<dbReference type="Gramene" id="KGN49509">
    <property type="protein sequence ID" value="KGN49509"/>
    <property type="gene ID" value="Csa_6G526430"/>
</dbReference>
<reference evidence="4 5" key="3">
    <citation type="journal article" date="2010" name="BMC Genomics">
        <title>Transcriptome sequencing and comparative analysis of cucumber flowers with different sex types.</title>
        <authorList>
            <person name="Guo S."/>
            <person name="Zheng Y."/>
            <person name="Joung J.G."/>
            <person name="Liu S."/>
            <person name="Zhang Z."/>
            <person name="Crasta O.R."/>
            <person name="Sobral B.W."/>
            <person name="Xu Y."/>
            <person name="Huang S."/>
            <person name="Fei Z."/>
        </authorList>
    </citation>
    <scope>NUCLEOTIDE SEQUENCE [LARGE SCALE GENOMIC DNA]</scope>
    <source>
        <strain evidence="5">cv. 9930</strain>
    </source>
</reference>
<dbReference type="InterPro" id="IPR012677">
    <property type="entry name" value="Nucleotide-bd_a/b_plait_sf"/>
</dbReference>
<accession>A0A0A0KL21</accession>
<dbReference type="GO" id="GO:0016607">
    <property type="term" value="C:nuclear speck"/>
    <property type="evidence" value="ECO:0000318"/>
    <property type="project" value="GO_Central"/>
</dbReference>
<dbReference type="GO" id="GO:0003729">
    <property type="term" value="F:mRNA binding"/>
    <property type="evidence" value="ECO:0000318"/>
    <property type="project" value="GO_Central"/>
</dbReference>
<dbReference type="STRING" id="3659.A0A0A0KL21"/>
<reference evidence="4 5" key="1">
    <citation type="journal article" date="2009" name="Nat. Genet.">
        <title>The genome of the cucumber, Cucumis sativus L.</title>
        <authorList>
            <person name="Huang S."/>
            <person name="Li R."/>
            <person name="Zhang Z."/>
            <person name="Li L."/>
            <person name="Gu X."/>
            <person name="Fan W."/>
            <person name="Lucas W.J."/>
            <person name="Wang X."/>
            <person name="Xie B."/>
            <person name="Ni P."/>
            <person name="Ren Y."/>
            <person name="Zhu H."/>
            <person name="Li J."/>
            <person name="Lin K."/>
            <person name="Jin W."/>
            <person name="Fei Z."/>
            <person name="Li G."/>
            <person name="Staub J."/>
            <person name="Kilian A."/>
            <person name="van der Vossen E.A."/>
            <person name="Wu Y."/>
            <person name="Guo J."/>
            <person name="He J."/>
            <person name="Jia Z."/>
            <person name="Ren Y."/>
            <person name="Tian G."/>
            <person name="Lu Y."/>
            <person name="Ruan J."/>
            <person name="Qian W."/>
            <person name="Wang M."/>
            <person name="Huang Q."/>
            <person name="Li B."/>
            <person name="Xuan Z."/>
            <person name="Cao J."/>
            <person name="Asan"/>
            <person name="Wu Z."/>
            <person name="Zhang J."/>
            <person name="Cai Q."/>
            <person name="Bai Y."/>
            <person name="Zhao B."/>
            <person name="Han Y."/>
            <person name="Li Y."/>
            <person name="Li X."/>
            <person name="Wang S."/>
            <person name="Shi Q."/>
            <person name="Liu S."/>
            <person name="Cho W.K."/>
            <person name="Kim J.Y."/>
            <person name="Xu Y."/>
            <person name="Heller-Uszynska K."/>
            <person name="Miao H."/>
            <person name="Cheng Z."/>
            <person name="Zhang S."/>
            <person name="Wu J."/>
            <person name="Yang Y."/>
            <person name="Kang H."/>
            <person name="Li M."/>
            <person name="Liang H."/>
            <person name="Ren X."/>
            <person name="Shi Z."/>
            <person name="Wen M."/>
            <person name="Jian M."/>
            <person name="Yang H."/>
            <person name="Zhang G."/>
            <person name="Yang Z."/>
            <person name="Chen R."/>
            <person name="Liu S."/>
            <person name="Li J."/>
            <person name="Ma L."/>
            <person name="Liu H."/>
            <person name="Zhou Y."/>
            <person name="Zhao J."/>
            <person name="Fang X."/>
            <person name="Li G."/>
            <person name="Fang L."/>
            <person name="Li Y."/>
            <person name="Liu D."/>
            <person name="Zheng H."/>
            <person name="Zhang Y."/>
            <person name="Qin N."/>
            <person name="Li Z."/>
            <person name="Yang G."/>
            <person name="Yang S."/>
            <person name="Bolund L."/>
            <person name="Kristiansen K."/>
            <person name="Zheng H."/>
            <person name="Li S."/>
            <person name="Zhang X."/>
            <person name="Yang H."/>
            <person name="Wang J."/>
            <person name="Sun R."/>
            <person name="Zhang B."/>
            <person name="Jiang S."/>
            <person name="Wang J."/>
            <person name="Du Y."/>
            <person name="Li S."/>
        </authorList>
    </citation>
    <scope>NUCLEOTIDE SEQUENCE [LARGE SCALE GENOMIC DNA]</scope>
    <source>
        <strain evidence="5">cv. 9930</strain>
    </source>
</reference>
<dbReference type="OMA" id="TIYVEIA"/>
<dbReference type="AlphaFoldDB" id="A0A0A0KL21"/>
<evidence type="ECO:0000256" key="1">
    <source>
        <dbReference type="PROSITE-ProRule" id="PRU00176"/>
    </source>
</evidence>
<dbReference type="PROSITE" id="PS50102">
    <property type="entry name" value="RRM"/>
    <property type="match status" value="1"/>
</dbReference>
<dbReference type="GO" id="GO:0000381">
    <property type="term" value="P:regulation of alternative mRNA splicing, via spliceosome"/>
    <property type="evidence" value="ECO:0000318"/>
    <property type="project" value="GO_Central"/>
</dbReference>
<dbReference type="EMBL" id="CM002927">
    <property type="protein sequence ID" value="KGN49509.1"/>
    <property type="molecule type" value="Genomic_DNA"/>
</dbReference>
<feature type="compositionally biased region" description="Basic and acidic residues" evidence="2">
    <location>
        <begin position="138"/>
        <end position="148"/>
    </location>
</feature>
<dbReference type="SMART" id="SM00360">
    <property type="entry name" value="RRM"/>
    <property type="match status" value="1"/>
</dbReference>
<dbReference type="Gene3D" id="3.30.70.330">
    <property type="match status" value="1"/>
</dbReference>
<organism evidence="4 5">
    <name type="scientific">Cucumis sativus</name>
    <name type="common">Cucumber</name>
    <dbReference type="NCBI Taxonomy" id="3659"/>
    <lineage>
        <taxon>Eukaryota</taxon>
        <taxon>Viridiplantae</taxon>
        <taxon>Streptophyta</taxon>
        <taxon>Embryophyta</taxon>
        <taxon>Tracheophyta</taxon>
        <taxon>Spermatophyta</taxon>
        <taxon>Magnoliopsida</taxon>
        <taxon>eudicotyledons</taxon>
        <taxon>Gunneridae</taxon>
        <taxon>Pentapetalae</taxon>
        <taxon>rosids</taxon>
        <taxon>fabids</taxon>
        <taxon>Cucurbitales</taxon>
        <taxon>Cucurbitaceae</taxon>
        <taxon>Benincaseae</taxon>
        <taxon>Cucumis</taxon>
    </lineage>
</organism>
<evidence type="ECO:0000259" key="3">
    <source>
        <dbReference type="PROSITE" id="PS50102"/>
    </source>
</evidence>
<dbReference type="Proteomes" id="UP000029981">
    <property type="component" value="Chromosome 6"/>
</dbReference>
<evidence type="ECO:0000313" key="4">
    <source>
        <dbReference type="EMBL" id="KGN49509.1"/>
    </source>
</evidence>
<dbReference type="SUPFAM" id="SSF54928">
    <property type="entry name" value="RNA-binding domain, RBD"/>
    <property type="match status" value="1"/>
</dbReference>
<feature type="domain" description="RRM" evidence="3">
    <location>
        <begin position="45"/>
        <end position="123"/>
    </location>
</feature>
<dbReference type="InterPro" id="IPR035979">
    <property type="entry name" value="RBD_domain_sf"/>
</dbReference>
<dbReference type="Pfam" id="PF00076">
    <property type="entry name" value="RRM_1"/>
    <property type="match status" value="1"/>
</dbReference>
<sequence>MWATTVSFPSVSNLRGPIFPNNRLVASNRISLNLRASFFDYPLASRLMVRNLPYSTNESRLQEEFSNFGEIAEVLLAKDRSTKRPKGYAFIQYTCQDDAMLALETMDCKIFDGRMIYVEIATPGSGSFGGYPRASGPPKERPNERANVDQEDVADCWY</sequence>
<gene>
    <name evidence="4" type="ORF">Csa_6G526430</name>
</gene>
<reference evidence="4 5" key="4">
    <citation type="journal article" date="2011" name="BMC Genomics">
        <title>RNA-Seq improves annotation of protein-coding genes in the cucumber genome.</title>
        <authorList>
            <person name="Li Z."/>
            <person name="Zhang Z."/>
            <person name="Yan P."/>
            <person name="Huang S."/>
            <person name="Fei Z."/>
            <person name="Lin K."/>
        </authorList>
    </citation>
    <scope>NUCLEOTIDE SEQUENCE [LARGE SCALE GENOMIC DNA]</scope>
    <source>
        <strain evidence="5">cv. 9930</strain>
    </source>
</reference>
<dbReference type="eggNOG" id="KOG0118">
    <property type="taxonomic scope" value="Eukaryota"/>
</dbReference>
<dbReference type="InterPro" id="IPR000504">
    <property type="entry name" value="RRM_dom"/>
</dbReference>
<keyword evidence="5" id="KW-1185">Reference proteome</keyword>
<dbReference type="InterPro" id="IPR050441">
    <property type="entry name" value="RBM"/>
</dbReference>
<dbReference type="KEGG" id="csv:101206110"/>
<dbReference type="OrthoDB" id="439808at2759"/>
<keyword evidence="1" id="KW-0694">RNA-binding</keyword>